<dbReference type="EMBL" id="RQWK01000003">
    <property type="protein sequence ID" value="KAA9404694.1"/>
    <property type="molecule type" value="Genomic_DNA"/>
</dbReference>
<feature type="compositionally biased region" description="Basic and acidic residues" evidence="2">
    <location>
        <begin position="17"/>
        <end position="29"/>
    </location>
</feature>
<dbReference type="Proteomes" id="UP000326244">
    <property type="component" value="Unassembled WGS sequence"/>
</dbReference>
<evidence type="ECO:0000256" key="1">
    <source>
        <dbReference type="SAM" id="Coils"/>
    </source>
</evidence>
<evidence type="ECO:0000256" key="2">
    <source>
        <dbReference type="SAM" id="MobiDB-lite"/>
    </source>
</evidence>
<comment type="caution">
    <text evidence="4">The sequence shown here is derived from an EMBL/GenBank/DDBJ whole genome shotgun (WGS) entry which is preliminary data.</text>
</comment>
<dbReference type="Pfam" id="PF26593">
    <property type="entry name" value="TraC-like"/>
    <property type="match status" value="1"/>
</dbReference>
<feature type="compositionally biased region" description="Polar residues" evidence="2">
    <location>
        <begin position="93"/>
        <end position="109"/>
    </location>
</feature>
<dbReference type="RefSeq" id="WP_049943129.1">
    <property type="nucleotide sequence ID" value="NZ_RQWK01000003.1"/>
</dbReference>
<dbReference type="InterPro" id="IPR058596">
    <property type="entry name" value="TraC-like_dom"/>
</dbReference>
<accession>A0A5J5LDT0</accession>
<feature type="region of interest" description="Disordered" evidence="2">
    <location>
        <begin position="1"/>
        <end position="109"/>
    </location>
</feature>
<dbReference type="AlphaFoldDB" id="A0A5J5LDT0"/>
<evidence type="ECO:0000259" key="3">
    <source>
        <dbReference type="Pfam" id="PF26593"/>
    </source>
</evidence>
<name>A0A5J5LDT0_HALHI</name>
<reference evidence="4 5" key="1">
    <citation type="submission" date="2018-11" db="EMBL/GenBank/DDBJ databases">
        <title>Genomic analysis of Haloarcula hispanica CBA1121.</title>
        <authorList>
            <person name="Kim Y.B."/>
            <person name="Roh S.W."/>
        </authorList>
    </citation>
    <scope>NUCLEOTIDE SEQUENCE [LARGE SCALE GENOMIC DNA]</scope>
    <source>
        <strain evidence="4 5">CBA1121</strain>
    </source>
</reference>
<evidence type="ECO:0000313" key="4">
    <source>
        <dbReference type="EMBL" id="KAA9404694.1"/>
    </source>
</evidence>
<feature type="compositionally biased region" description="Polar residues" evidence="2">
    <location>
        <begin position="32"/>
        <end position="45"/>
    </location>
</feature>
<proteinExistence type="predicted"/>
<keyword evidence="1" id="KW-0175">Coiled coil</keyword>
<feature type="coiled-coil region" evidence="1">
    <location>
        <begin position="304"/>
        <end position="331"/>
    </location>
</feature>
<sequence>MTPKESGSGIAGGEETATEKSEERGRDEPAMNNDTEVQEATSEKTGSGFDGVSATTDSQSHHESGRADSPARGSKESLTETDSSGAVGVADSATETSVIAPPQQTDSTEQGALAIPNYAQDLIDFEFVLESKDDYLPTGVNGAGMIVKDEDEYVGITEVRPRSWSIHTEEKKSEIIEAFKSSFLATLDFPIQIVAYPTKFDISDHVDRLNDVISEDRNRPTDSKLVNLGRQLYPNWLERFILDNDMKQRRFYIVIPISAEQINQFQNADSGLLDTAADKFGPLAPIADFFGSSDNRNISKQQCLRELDTRLNRVERALQRFDVQTERLDDRDQVMSVLYHYYNNEQPLNDVFLNGPYSVESGDEQTLTAYMED</sequence>
<protein>
    <recommendedName>
        <fullName evidence="3">TraC-like domain-containing protein</fullName>
    </recommendedName>
</protein>
<organism evidence="4 5">
    <name type="scientific">Haloarcula hispanica</name>
    <dbReference type="NCBI Taxonomy" id="51589"/>
    <lineage>
        <taxon>Archaea</taxon>
        <taxon>Methanobacteriati</taxon>
        <taxon>Methanobacteriota</taxon>
        <taxon>Stenosarchaea group</taxon>
        <taxon>Halobacteria</taxon>
        <taxon>Halobacteriales</taxon>
        <taxon>Haloarculaceae</taxon>
        <taxon>Haloarcula</taxon>
    </lineage>
</organism>
<evidence type="ECO:0000313" key="5">
    <source>
        <dbReference type="Proteomes" id="UP000326244"/>
    </source>
</evidence>
<gene>
    <name evidence="4" type="ORF">EGO51_18490</name>
</gene>
<feature type="domain" description="TraC-like" evidence="3">
    <location>
        <begin position="141"/>
        <end position="343"/>
    </location>
</feature>